<dbReference type="OMA" id="EVICIDY"/>
<dbReference type="GO" id="GO:0004519">
    <property type="term" value="F:endonuclease activity"/>
    <property type="evidence" value="ECO:0007669"/>
    <property type="project" value="UniProtKB-KW"/>
</dbReference>
<dbReference type="InterPro" id="IPR050951">
    <property type="entry name" value="Retrovirus_Pol_polyprotein"/>
</dbReference>
<feature type="region of interest" description="Disordered" evidence="8">
    <location>
        <begin position="1"/>
        <end position="20"/>
    </location>
</feature>
<dbReference type="RefSeq" id="XP_067522856.1">
    <property type="nucleotide sequence ID" value="XM_067666755.1"/>
</dbReference>
<evidence type="ECO:0000256" key="2">
    <source>
        <dbReference type="ARBA" id="ARBA00022679"/>
    </source>
</evidence>
<keyword evidence="3" id="KW-0548">Nucleotidyltransferase</keyword>
<dbReference type="Gene3D" id="3.10.20.370">
    <property type="match status" value="1"/>
</dbReference>
<evidence type="ECO:0000256" key="1">
    <source>
        <dbReference type="ARBA" id="ARBA00012493"/>
    </source>
</evidence>
<keyword evidence="5" id="KW-0255">Endonuclease</keyword>
<feature type="domain" description="Reverse transcriptase" evidence="9">
    <location>
        <begin position="320"/>
        <end position="392"/>
    </location>
</feature>
<dbReference type="Proteomes" id="UP000009138">
    <property type="component" value="Unassembled WGS sequence"/>
</dbReference>
<dbReference type="Pfam" id="PF13975">
    <property type="entry name" value="gag-asp_proteas"/>
    <property type="match status" value="1"/>
</dbReference>
<dbReference type="VEuPathDB" id="FungiDB:RO3G_12171"/>
<feature type="region of interest" description="Disordered" evidence="8">
    <location>
        <begin position="188"/>
        <end position="223"/>
    </location>
</feature>
<evidence type="ECO:0000256" key="6">
    <source>
        <dbReference type="ARBA" id="ARBA00022801"/>
    </source>
</evidence>
<accession>I1CG80</accession>
<dbReference type="CDD" id="cd01647">
    <property type="entry name" value="RT_LTR"/>
    <property type="match status" value="1"/>
</dbReference>
<dbReference type="AlphaFoldDB" id="I1CG80"/>
<dbReference type="SUPFAM" id="SSF56672">
    <property type="entry name" value="DNA/RNA polymerases"/>
    <property type="match status" value="1"/>
</dbReference>
<dbReference type="Gene3D" id="3.30.70.270">
    <property type="match status" value="1"/>
</dbReference>
<dbReference type="EMBL" id="CH476741">
    <property type="protein sequence ID" value="EIE87460.1"/>
    <property type="molecule type" value="Genomic_DNA"/>
</dbReference>
<dbReference type="Pfam" id="PF17917">
    <property type="entry name" value="RT_RNaseH"/>
    <property type="match status" value="1"/>
</dbReference>
<feature type="domain" description="Reverse transcriptase RNase H-like" evidence="10">
    <location>
        <begin position="463"/>
        <end position="567"/>
    </location>
</feature>
<dbReference type="GO" id="GO:0003964">
    <property type="term" value="F:RNA-directed DNA polymerase activity"/>
    <property type="evidence" value="ECO:0007669"/>
    <property type="project" value="UniProtKB-KW"/>
</dbReference>
<dbReference type="PANTHER" id="PTHR37984:SF5">
    <property type="entry name" value="PROTEIN NYNRIN-LIKE"/>
    <property type="match status" value="1"/>
</dbReference>
<keyword evidence="4" id="KW-0540">Nuclease</keyword>
<proteinExistence type="predicted"/>
<keyword evidence="7" id="KW-0695">RNA-directed DNA polymerase</keyword>
<evidence type="ECO:0000256" key="7">
    <source>
        <dbReference type="ARBA" id="ARBA00022918"/>
    </source>
</evidence>
<dbReference type="STRING" id="246409.I1CG80"/>
<evidence type="ECO:0000313" key="12">
    <source>
        <dbReference type="Proteomes" id="UP000009138"/>
    </source>
</evidence>
<dbReference type="CDD" id="cd09274">
    <property type="entry name" value="RNase_HI_RT_Ty3"/>
    <property type="match status" value="1"/>
</dbReference>
<feature type="compositionally biased region" description="Polar residues" evidence="8">
    <location>
        <begin position="7"/>
        <end position="17"/>
    </location>
</feature>
<keyword evidence="12" id="KW-1185">Reference proteome</keyword>
<evidence type="ECO:0000259" key="10">
    <source>
        <dbReference type="Pfam" id="PF17917"/>
    </source>
</evidence>
<feature type="compositionally biased region" description="Acidic residues" evidence="8">
    <location>
        <begin position="193"/>
        <end position="223"/>
    </location>
</feature>
<keyword evidence="2" id="KW-0808">Transferase</keyword>
<sequence length="590" mass="66843">MEEINQPPIQKITTDQNMDMDTELPIEIKDNQPTKKKIIKRRKPEILALVDCGAARTCMSKALADALNLEIDASSESVFTLGNGTKQPALGIIYDVPIQVKENMIIPCTVEVLPSCPSHFIIGNNWLNRSKARIDFNTSSLKVTYKNKNAELEISFLRKNEKLPQVSSYKQTYKNPVSTTNSHLIKQVHFEDETIENSSEESSENETEEESSSLNESEDEENDEKSLLISVILQQEEMDCIFQQTHKKSCIFDWNNDTIGNTSIITHKIIIEQDTQPISHRPYRLSPIEAKYLEQEIDKYCKLGVISPSNSPWAAPVILVKKKNGEYRMVIDYRKLNAVTKKGSYPLPRIDDLLDTLGKASIFSALDMRAGFHQVPLEEESKKLTAFTTKYDYPIPQTVTQIRGFLGLASYYRRFIKNFAAIARPLHDQTKTLKKIPWTDKTTQSFLTLKGLLTTAPVLSRPDFSKPFILVTDASKLGLGCILTQLDADGKEHPVIYASRSLKSSEVNYAATKLECLAVVWAVKMFRPYLLGEKFTIMTDHSALTGLLKAKNPTGILARWIAILSEYEYEIKYRPGRVNESADFLSRFGY</sequence>
<evidence type="ECO:0000256" key="5">
    <source>
        <dbReference type="ARBA" id="ARBA00022759"/>
    </source>
</evidence>
<gene>
    <name evidence="11" type="ORF">RO3G_12171</name>
</gene>
<dbReference type="EC" id="2.7.7.49" evidence="1"/>
<dbReference type="InParanoid" id="I1CG80"/>
<dbReference type="Pfam" id="PF00078">
    <property type="entry name" value="RVT_1"/>
    <property type="match status" value="1"/>
</dbReference>
<evidence type="ECO:0000259" key="9">
    <source>
        <dbReference type="Pfam" id="PF00078"/>
    </source>
</evidence>
<dbReference type="InterPro" id="IPR043128">
    <property type="entry name" value="Rev_trsase/Diguanyl_cyclase"/>
</dbReference>
<dbReference type="InterPro" id="IPR041373">
    <property type="entry name" value="RT_RNaseH"/>
</dbReference>
<keyword evidence="6" id="KW-0378">Hydrolase</keyword>
<evidence type="ECO:0000313" key="11">
    <source>
        <dbReference type="EMBL" id="EIE87460.1"/>
    </source>
</evidence>
<organism evidence="11 12">
    <name type="scientific">Rhizopus delemar (strain RA 99-880 / ATCC MYA-4621 / FGSC 9543 / NRRL 43880)</name>
    <name type="common">Mucormycosis agent</name>
    <name type="synonym">Rhizopus arrhizus var. delemar</name>
    <dbReference type="NCBI Taxonomy" id="246409"/>
    <lineage>
        <taxon>Eukaryota</taxon>
        <taxon>Fungi</taxon>
        <taxon>Fungi incertae sedis</taxon>
        <taxon>Mucoromycota</taxon>
        <taxon>Mucoromycotina</taxon>
        <taxon>Mucoromycetes</taxon>
        <taxon>Mucorales</taxon>
        <taxon>Mucorineae</taxon>
        <taxon>Rhizopodaceae</taxon>
        <taxon>Rhizopus</taxon>
    </lineage>
</organism>
<dbReference type="GeneID" id="93619136"/>
<reference evidence="11 12" key="1">
    <citation type="journal article" date="2009" name="PLoS Genet.">
        <title>Genomic analysis of the basal lineage fungus Rhizopus oryzae reveals a whole-genome duplication.</title>
        <authorList>
            <person name="Ma L.-J."/>
            <person name="Ibrahim A.S."/>
            <person name="Skory C."/>
            <person name="Grabherr M.G."/>
            <person name="Burger G."/>
            <person name="Butler M."/>
            <person name="Elias M."/>
            <person name="Idnurm A."/>
            <person name="Lang B.F."/>
            <person name="Sone T."/>
            <person name="Abe A."/>
            <person name="Calvo S.E."/>
            <person name="Corrochano L.M."/>
            <person name="Engels R."/>
            <person name="Fu J."/>
            <person name="Hansberg W."/>
            <person name="Kim J.-M."/>
            <person name="Kodira C.D."/>
            <person name="Koehrsen M.J."/>
            <person name="Liu B."/>
            <person name="Miranda-Saavedra D."/>
            <person name="O'Leary S."/>
            <person name="Ortiz-Castellanos L."/>
            <person name="Poulter R."/>
            <person name="Rodriguez-Romero J."/>
            <person name="Ruiz-Herrera J."/>
            <person name="Shen Y.-Q."/>
            <person name="Zeng Q."/>
            <person name="Galagan J."/>
            <person name="Birren B.W."/>
            <person name="Cuomo C.A."/>
            <person name="Wickes B.L."/>
        </authorList>
    </citation>
    <scope>NUCLEOTIDE SEQUENCE [LARGE SCALE GENOMIC DNA]</scope>
    <source>
        <strain evidence="12">RA 99-880 / ATCC MYA-4621 / FGSC 9543 / NRRL 43880</strain>
    </source>
</reference>
<dbReference type="eggNOG" id="KOG0017">
    <property type="taxonomic scope" value="Eukaryota"/>
</dbReference>
<dbReference type="PANTHER" id="PTHR37984">
    <property type="entry name" value="PROTEIN CBG26694"/>
    <property type="match status" value="1"/>
</dbReference>
<dbReference type="FunFam" id="3.10.20.370:FF:000001">
    <property type="entry name" value="Retrovirus-related Pol polyprotein from transposon 17.6-like protein"/>
    <property type="match status" value="1"/>
</dbReference>
<name>I1CG80_RHIO9</name>
<evidence type="ECO:0000256" key="8">
    <source>
        <dbReference type="SAM" id="MobiDB-lite"/>
    </source>
</evidence>
<evidence type="ECO:0000256" key="3">
    <source>
        <dbReference type="ARBA" id="ARBA00022695"/>
    </source>
</evidence>
<dbReference type="FunFam" id="3.30.70.270:FF:000020">
    <property type="entry name" value="Transposon Tf2-6 polyprotein-like Protein"/>
    <property type="match status" value="1"/>
</dbReference>
<dbReference type="GO" id="GO:0016787">
    <property type="term" value="F:hydrolase activity"/>
    <property type="evidence" value="ECO:0007669"/>
    <property type="project" value="UniProtKB-KW"/>
</dbReference>
<dbReference type="Gene3D" id="2.40.70.10">
    <property type="entry name" value="Acid Proteases"/>
    <property type="match status" value="1"/>
</dbReference>
<dbReference type="InterPro" id="IPR021109">
    <property type="entry name" value="Peptidase_aspartic_dom_sf"/>
</dbReference>
<dbReference type="Gene3D" id="3.10.10.10">
    <property type="entry name" value="HIV Type 1 Reverse Transcriptase, subunit A, domain 1"/>
    <property type="match status" value="1"/>
</dbReference>
<evidence type="ECO:0000256" key="4">
    <source>
        <dbReference type="ARBA" id="ARBA00022722"/>
    </source>
</evidence>
<dbReference type="SUPFAM" id="SSF50630">
    <property type="entry name" value="Acid proteases"/>
    <property type="match status" value="1"/>
</dbReference>
<protein>
    <recommendedName>
        <fullName evidence="1">RNA-directed DNA polymerase</fullName>
        <ecNumber evidence="1">2.7.7.49</ecNumber>
    </recommendedName>
</protein>
<dbReference type="InterPro" id="IPR000477">
    <property type="entry name" value="RT_dom"/>
</dbReference>
<dbReference type="InterPro" id="IPR043502">
    <property type="entry name" value="DNA/RNA_pol_sf"/>
</dbReference>